<dbReference type="EMBL" id="JAHWZX010000002">
    <property type="protein sequence ID" value="MBW4329981.1"/>
    <property type="molecule type" value="Genomic_DNA"/>
</dbReference>
<protein>
    <submittedName>
        <fullName evidence="3">Alpha/beta hydrolase</fullName>
    </submittedName>
</protein>
<name>A0ABS6XIG4_9SPHN</name>
<dbReference type="InterPro" id="IPR049492">
    <property type="entry name" value="BD-FAE-like_dom"/>
</dbReference>
<dbReference type="PANTHER" id="PTHR48081:SF9">
    <property type="entry name" value="CARBOXYLESTERASE"/>
    <property type="match status" value="1"/>
</dbReference>
<comment type="caution">
    <text evidence="3">The sequence shown here is derived from an EMBL/GenBank/DDBJ whole genome shotgun (WGS) entry which is preliminary data.</text>
</comment>
<evidence type="ECO:0000313" key="4">
    <source>
        <dbReference type="Proteomes" id="UP001197214"/>
    </source>
</evidence>
<dbReference type="InterPro" id="IPR050300">
    <property type="entry name" value="GDXG_lipolytic_enzyme"/>
</dbReference>
<evidence type="ECO:0000256" key="1">
    <source>
        <dbReference type="ARBA" id="ARBA00022801"/>
    </source>
</evidence>
<keyword evidence="1 3" id="KW-0378">Hydrolase</keyword>
<organism evidence="3 4">
    <name type="scientific">Stakelama flava</name>
    <dbReference type="NCBI Taxonomy" id="2860338"/>
    <lineage>
        <taxon>Bacteria</taxon>
        <taxon>Pseudomonadati</taxon>
        <taxon>Pseudomonadota</taxon>
        <taxon>Alphaproteobacteria</taxon>
        <taxon>Sphingomonadales</taxon>
        <taxon>Sphingomonadaceae</taxon>
        <taxon>Stakelama</taxon>
    </lineage>
</organism>
<gene>
    <name evidence="3" type="ORF">KY084_03715</name>
</gene>
<keyword evidence="4" id="KW-1185">Reference proteome</keyword>
<sequence length="273" mass="29343">MRPSSTASSPWKPIDSEFQSICNCNDRHRTSAPKPVIVFFYGGGWVKGTRQGYAFAGRAFASNGFVTVVPDYRKVPDVRFPAFVEDGAQAMKWVQNHIADYGGDPKRVAIVGHSAGAYTVAMLALDRHFLADAGVSPDMVKAAVGLSGPYDFLPLTDKRAVDALGNWPDPGETQPITYARADAPPMLLVTSTRDEVVKPRNAIALARKLHALGASAAFREYKGLTHEEIAMALSKPFRGKAPVLADTLAFIRSALESDAASPRVGVDPDAGQE</sequence>
<dbReference type="PANTHER" id="PTHR48081">
    <property type="entry name" value="AB HYDROLASE SUPERFAMILY PROTEIN C4A8.06C"/>
    <property type="match status" value="1"/>
</dbReference>
<evidence type="ECO:0000259" key="2">
    <source>
        <dbReference type="Pfam" id="PF20434"/>
    </source>
</evidence>
<reference evidence="3 4" key="1">
    <citation type="submission" date="2021-07" db="EMBL/GenBank/DDBJ databases">
        <title>Stakelama flava sp. nov., a novel endophytic bacterium isolated from branch of Kandelia candel.</title>
        <authorList>
            <person name="Tuo L."/>
        </authorList>
    </citation>
    <scope>NUCLEOTIDE SEQUENCE [LARGE SCALE GENOMIC DNA]</scope>
    <source>
        <strain evidence="3 4">CBK3Z-3</strain>
    </source>
</reference>
<dbReference type="GO" id="GO:0016787">
    <property type="term" value="F:hydrolase activity"/>
    <property type="evidence" value="ECO:0007669"/>
    <property type="project" value="UniProtKB-KW"/>
</dbReference>
<accession>A0ABS6XIG4</accession>
<evidence type="ECO:0000313" key="3">
    <source>
        <dbReference type="EMBL" id="MBW4329981.1"/>
    </source>
</evidence>
<dbReference type="Pfam" id="PF20434">
    <property type="entry name" value="BD-FAE"/>
    <property type="match status" value="1"/>
</dbReference>
<feature type="domain" description="BD-FAE-like" evidence="2">
    <location>
        <begin position="30"/>
        <end position="209"/>
    </location>
</feature>
<dbReference type="Proteomes" id="UP001197214">
    <property type="component" value="Unassembled WGS sequence"/>
</dbReference>
<proteinExistence type="predicted"/>
<dbReference type="RefSeq" id="WP_219237071.1">
    <property type="nucleotide sequence ID" value="NZ_JAHWZX010000002.1"/>
</dbReference>